<dbReference type="PANTHER" id="PTHR45436:SF5">
    <property type="entry name" value="SENSOR HISTIDINE KINASE TRCS"/>
    <property type="match status" value="1"/>
</dbReference>
<evidence type="ECO:0000256" key="2">
    <source>
        <dbReference type="ARBA" id="ARBA00004236"/>
    </source>
</evidence>
<proteinExistence type="predicted"/>
<organism evidence="14 15">
    <name type="scientific">Parafannyhessea umbonata</name>
    <dbReference type="NCBI Taxonomy" id="604330"/>
    <lineage>
        <taxon>Bacteria</taxon>
        <taxon>Bacillati</taxon>
        <taxon>Actinomycetota</taxon>
        <taxon>Coriobacteriia</taxon>
        <taxon>Coriobacteriales</taxon>
        <taxon>Atopobiaceae</taxon>
        <taxon>Parafannyhessea</taxon>
    </lineage>
</organism>
<evidence type="ECO:0000259" key="13">
    <source>
        <dbReference type="PROSITE" id="PS50885"/>
    </source>
</evidence>
<evidence type="ECO:0000259" key="12">
    <source>
        <dbReference type="PROSITE" id="PS50109"/>
    </source>
</evidence>
<comment type="subcellular location">
    <subcellularLocation>
        <location evidence="2">Cell membrane</location>
    </subcellularLocation>
</comment>
<dbReference type="CDD" id="cd06225">
    <property type="entry name" value="HAMP"/>
    <property type="match status" value="1"/>
</dbReference>
<dbReference type="Gene3D" id="3.30.565.10">
    <property type="entry name" value="Histidine kinase-like ATPase, C-terminal domain"/>
    <property type="match status" value="1"/>
</dbReference>
<feature type="transmembrane region" description="Helical" evidence="11">
    <location>
        <begin position="212"/>
        <end position="231"/>
    </location>
</feature>
<dbReference type="SUPFAM" id="SSF158472">
    <property type="entry name" value="HAMP domain-like"/>
    <property type="match status" value="1"/>
</dbReference>
<dbReference type="Proteomes" id="UP000199135">
    <property type="component" value="Unassembled WGS sequence"/>
</dbReference>
<dbReference type="SMART" id="SM00304">
    <property type="entry name" value="HAMP"/>
    <property type="match status" value="1"/>
</dbReference>
<evidence type="ECO:0000313" key="15">
    <source>
        <dbReference type="Proteomes" id="UP000199135"/>
    </source>
</evidence>
<dbReference type="InterPro" id="IPR005467">
    <property type="entry name" value="His_kinase_dom"/>
</dbReference>
<evidence type="ECO:0000313" key="14">
    <source>
        <dbReference type="EMBL" id="SEH47586.1"/>
    </source>
</evidence>
<dbReference type="Pfam" id="PF02518">
    <property type="entry name" value="HATPase_c"/>
    <property type="match status" value="1"/>
</dbReference>
<dbReference type="PANTHER" id="PTHR45436">
    <property type="entry name" value="SENSOR HISTIDINE KINASE YKOH"/>
    <property type="match status" value="1"/>
</dbReference>
<protein>
    <recommendedName>
        <fullName evidence="3">histidine kinase</fullName>
        <ecNumber evidence="3">2.7.13.3</ecNumber>
    </recommendedName>
</protein>
<dbReference type="InterPro" id="IPR036097">
    <property type="entry name" value="HisK_dim/P_sf"/>
</dbReference>
<dbReference type="SMART" id="SM00387">
    <property type="entry name" value="HATPase_c"/>
    <property type="match status" value="1"/>
</dbReference>
<dbReference type="PROSITE" id="PS50109">
    <property type="entry name" value="HIS_KIN"/>
    <property type="match status" value="1"/>
</dbReference>
<evidence type="ECO:0000256" key="11">
    <source>
        <dbReference type="SAM" id="Phobius"/>
    </source>
</evidence>
<evidence type="ECO:0000256" key="10">
    <source>
        <dbReference type="ARBA" id="ARBA00023136"/>
    </source>
</evidence>
<feature type="domain" description="HAMP" evidence="13">
    <location>
        <begin position="235"/>
        <end position="287"/>
    </location>
</feature>
<evidence type="ECO:0000256" key="6">
    <source>
        <dbReference type="ARBA" id="ARBA00022692"/>
    </source>
</evidence>
<dbReference type="InterPro" id="IPR003660">
    <property type="entry name" value="HAMP_dom"/>
</dbReference>
<comment type="catalytic activity">
    <reaction evidence="1">
        <text>ATP + protein L-histidine = ADP + protein N-phospho-L-histidine.</text>
        <dbReference type="EC" id="2.7.13.3"/>
    </reaction>
</comment>
<dbReference type="InterPro" id="IPR004358">
    <property type="entry name" value="Sig_transdc_His_kin-like_C"/>
</dbReference>
<evidence type="ECO:0000256" key="7">
    <source>
        <dbReference type="ARBA" id="ARBA00022777"/>
    </source>
</evidence>
<keyword evidence="9" id="KW-0902">Two-component regulatory system</keyword>
<keyword evidence="15" id="KW-1185">Reference proteome</keyword>
<comment type="caution">
    <text evidence="14">The sequence shown here is derived from an EMBL/GenBank/DDBJ whole genome shotgun (WGS) entry which is preliminary data.</text>
</comment>
<evidence type="ECO:0000256" key="1">
    <source>
        <dbReference type="ARBA" id="ARBA00000085"/>
    </source>
</evidence>
<evidence type="ECO:0000256" key="4">
    <source>
        <dbReference type="ARBA" id="ARBA00022553"/>
    </source>
</evidence>
<evidence type="ECO:0000256" key="8">
    <source>
        <dbReference type="ARBA" id="ARBA00022989"/>
    </source>
</evidence>
<dbReference type="EC" id="2.7.13.3" evidence="3"/>
<dbReference type="SMART" id="SM00388">
    <property type="entry name" value="HisKA"/>
    <property type="match status" value="1"/>
</dbReference>
<sequence length="528" mass="58669">MGESDDMPKEDLYSEDIARYYDEVLNMDMSESSKAYFSTLKRDARPTRPAKTFTGRMAFYFVMTAVMCVAIFTVVLATVWEQQFQGYARDNMQRLAQQTADALSSQYEESGGWTPDVVGYAPAITAAYPDLGMQVLDASGNVLYDDTTVNRKSSSDEGASPNDINDQDNVDSIVSADVLDRSGIKLGTVRLWAFDAEAVTTKSDAAFKMNSYYGMALAGVIAIALAGVIGYCSSRTLTRPVVKITSTARAIRNGDLTARTNLKGDDEIGRLGETFDSMATELERDIKFEHRLTSDVAHELRTPLMAMLATVEAMQDGVLPSDNEHFEVVAGEVRRLSRLVDAMLHLSRVENNTDFKTERTEMVYVVKSLVSMQEQLFNDRGLRLRFDDKIPTHELYADVNPDLIREAVTNIMSNAMRYTPEGGWVVVAIDRDRFKNEMLISVRDTGIGIAKEDIPRVFSRFWRSDASRERVSGGLGVGLALTKEIIDKHNGSIGVESELGKGTTFTLRIPIDRDRSYKPNPSGEELIG</sequence>
<dbReference type="InterPro" id="IPR050428">
    <property type="entry name" value="TCS_sensor_his_kinase"/>
</dbReference>
<keyword evidence="10 11" id="KW-0472">Membrane</keyword>
<keyword evidence="7 14" id="KW-0418">Kinase</keyword>
<feature type="domain" description="Histidine kinase" evidence="12">
    <location>
        <begin position="295"/>
        <end position="513"/>
    </location>
</feature>
<dbReference type="Gene3D" id="1.10.287.130">
    <property type="match status" value="1"/>
</dbReference>
<keyword evidence="8 11" id="KW-1133">Transmembrane helix</keyword>
<keyword evidence="4" id="KW-0597">Phosphoprotein</keyword>
<dbReference type="Gene3D" id="6.10.340.10">
    <property type="match status" value="1"/>
</dbReference>
<dbReference type="Pfam" id="PF00672">
    <property type="entry name" value="HAMP"/>
    <property type="match status" value="1"/>
</dbReference>
<feature type="transmembrane region" description="Helical" evidence="11">
    <location>
        <begin position="57"/>
        <end position="80"/>
    </location>
</feature>
<dbReference type="EMBL" id="FNWT01000003">
    <property type="protein sequence ID" value="SEH47586.1"/>
    <property type="molecule type" value="Genomic_DNA"/>
</dbReference>
<dbReference type="PROSITE" id="PS50885">
    <property type="entry name" value="HAMP"/>
    <property type="match status" value="1"/>
</dbReference>
<gene>
    <name evidence="14" type="ORF">SAMN05216447_10369</name>
</gene>
<evidence type="ECO:0000256" key="3">
    <source>
        <dbReference type="ARBA" id="ARBA00012438"/>
    </source>
</evidence>
<dbReference type="PRINTS" id="PR00344">
    <property type="entry name" value="BCTRLSENSOR"/>
</dbReference>
<dbReference type="InterPro" id="IPR003594">
    <property type="entry name" value="HATPase_dom"/>
</dbReference>
<dbReference type="InterPro" id="IPR036890">
    <property type="entry name" value="HATPase_C_sf"/>
</dbReference>
<dbReference type="SUPFAM" id="SSF47384">
    <property type="entry name" value="Homodimeric domain of signal transducing histidine kinase"/>
    <property type="match status" value="1"/>
</dbReference>
<reference evidence="14 15" key="1">
    <citation type="submission" date="2016-10" db="EMBL/GenBank/DDBJ databases">
        <authorList>
            <person name="Varghese N."/>
            <person name="Submissions S."/>
        </authorList>
    </citation>
    <scope>NUCLEOTIDE SEQUENCE [LARGE SCALE GENOMIC DNA]</scope>
    <source>
        <strain evidence="14 15">WCP15</strain>
    </source>
</reference>
<evidence type="ECO:0000256" key="5">
    <source>
        <dbReference type="ARBA" id="ARBA00022679"/>
    </source>
</evidence>
<evidence type="ECO:0000256" key="9">
    <source>
        <dbReference type="ARBA" id="ARBA00023012"/>
    </source>
</evidence>
<dbReference type="Pfam" id="PF00512">
    <property type="entry name" value="HisKA"/>
    <property type="match status" value="1"/>
</dbReference>
<dbReference type="CDD" id="cd00082">
    <property type="entry name" value="HisKA"/>
    <property type="match status" value="1"/>
</dbReference>
<dbReference type="SUPFAM" id="SSF55874">
    <property type="entry name" value="ATPase domain of HSP90 chaperone/DNA topoisomerase II/histidine kinase"/>
    <property type="match status" value="1"/>
</dbReference>
<dbReference type="InterPro" id="IPR003661">
    <property type="entry name" value="HisK_dim/P_dom"/>
</dbReference>
<keyword evidence="5" id="KW-0808">Transferase</keyword>
<keyword evidence="6 11" id="KW-0812">Transmembrane</keyword>
<name>A0A1H6IFE1_9ACTN</name>
<accession>A0A1H6IFE1</accession>
<dbReference type="GO" id="GO:0016301">
    <property type="term" value="F:kinase activity"/>
    <property type="evidence" value="ECO:0007669"/>
    <property type="project" value="UniProtKB-KW"/>
</dbReference>